<dbReference type="OrthoDB" id="348201at2759"/>
<feature type="transmembrane region" description="Helical" evidence="2">
    <location>
        <begin position="636"/>
        <end position="661"/>
    </location>
</feature>
<dbReference type="Proteomes" id="UP000054561">
    <property type="component" value="Unassembled WGS sequence"/>
</dbReference>
<dbReference type="RefSeq" id="XP_012336739.1">
    <property type="nucleotide sequence ID" value="XM_012481316.1"/>
</dbReference>
<evidence type="ECO:0000313" key="4">
    <source>
        <dbReference type="Proteomes" id="UP000054561"/>
    </source>
</evidence>
<feature type="region of interest" description="Disordered" evidence="1">
    <location>
        <begin position="158"/>
        <end position="226"/>
    </location>
</feature>
<dbReference type="GeneID" id="24269020"/>
<reference evidence="3 4" key="1">
    <citation type="submission" date="2014-03" db="EMBL/GenBank/DDBJ databases">
        <title>The Genome Sequence of Plasmodium fragile nilgiri.</title>
        <authorList>
            <consortium name="The Broad Institute Genomics Platform"/>
            <consortium name="The Broad Institute Genome Sequencing Center for Infectious Disease"/>
            <person name="Neafsey D."/>
            <person name="Duraisingh M."/>
            <person name="Young S.K."/>
            <person name="Zeng Q."/>
            <person name="Gargeya S."/>
            <person name="Abouelleil A."/>
            <person name="Alvarado L."/>
            <person name="Chapman S.B."/>
            <person name="Gainer-Dewar J."/>
            <person name="Goldberg J."/>
            <person name="Griggs A."/>
            <person name="Gujja S."/>
            <person name="Hansen M."/>
            <person name="Howarth C."/>
            <person name="Imamovic A."/>
            <person name="Larimer J."/>
            <person name="Pearson M."/>
            <person name="Poon T.W."/>
            <person name="Priest M."/>
            <person name="Roberts A."/>
            <person name="Saif S."/>
            <person name="Shea T."/>
            <person name="Sykes S."/>
            <person name="Wortman J."/>
            <person name="Nusbaum C."/>
            <person name="Birren B."/>
        </authorList>
    </citation>
    <scope>NUCLEOTIDE SEQUENCE [LARGE SCALE GENOMIC DNA]</scope>
    <source>
        <strain evidence="4">nilgiri</strain>
    </source>
</reference>
<dbReference type="VEuPathDB" id="PlasmoDB:AK88_03706"/>
<gene>
    <name evidence="3" type="ORF">AK88_03706</name>
</gene>
<dbReference type="OMA" id="PFNYVIY"/>
<keyword evidence="4" id="KW-1185">Reference proteome</keyword>
<keyword evidence="2" id="KW-0812">Transmembrane</keyword>
<name>A0A0D9QI45_PLAFR</name>
<proteinExistence type="predicted"/>
<keyword evidence="2" id="KW-0472">Membrane</keyword>
<protein>
    <recommendedName>
        <fullName evidence="5">RNA polymerase II-associated protein 1 C-terminal domain-containing protein</fullName>
    </recommendedName>
</protein>
<organism evidence="3 4">
    <name type="scientific">Plasmodium fragile</name>
    <dbReference type="NCBI Taxonomy" id="5857"/>
    <lineage>
        <taxon>Eukaryota</taxon>
        <taxon>Sar</taxon>
        <taxon>Alveolata</taxon>
        <taxon>Apicomplexa</taxon>
        <taxon>Aconoidasida</taxon>
        <taxon>Haemosporida</taxon>
        <taxon>Plasmodiidae</taxon>
        <taxon>Plasmodium</taxon>
        <taxon>Plasmodium (Plasmodium)</taxon>
    </lineage>
</organism>
<feature type="region of interest" description="Disordered" evidence="1">
    <location>
        <begin position="797"/>
        <end position="824"/>
    </location>
</feature>
<dbReference type="EMBL" id="KQ001688">
    <property type="protein sequence ID" value="KJP86699.1"/>
    <property type="molecule type" value="Genomic_DNA"/>
</dbReference>
<keyword evidence="2" id="KW-1133">Transmembrane helix</keyword>
<feature type="compositionally biased region" description="Basic and acidic residues" evidence="1">
    <location>
        <begin position="806"/>
        <end position="816"/>
    </location>
</feature>
<evidence type="ECO:0000313" key="3">
    <source>
        <dbReference type="EMBL" id="KJP86699.1"/>
    </source>
</evidence>
<feature type="compositionally biased region" description="Basic and acidic residues" evidence="1">
    <location>
        <begin position="202"/>
        <end position="225"/>
    </location>
</feature>
<accession>A0A0D9QI45</accession>
<evidence type="ECO:0008006" key="5">
    <source>
        <dbReference type="Google" id="ProtNLM"/>
    </source>
</evidence>
<sequence length="1175" mass="136549">MTNVFVNSHLRTFSFEENLTSYLYRDKNALPTKDKYSFGFTYRRFFNYLNSDLNLFDKLLFLLRHCRNKNIELGSVHCLASYTFPNNVCALNEDVVFDYWGERDSPVLTFVHDYEVFSYLDFFSDSAFLFEGCNVYFYDTRKRGEAKVPTNEHTCEYENKSDKEYAEGGNSPGEVKLGGEETGHSPNESEQWGGNDWSKVARKLEKGEVAGKEKEDKSKREKWSKEQNVMMTKVPVEEELIAHLKPLSSTTDDLQEMQKINLKMVLLRDVDGYTYEDVLTNISTILQNNFGVVQVENSCVCLLIGLLSRCKQQINLLTCTDLITNLEKIYESKIIGSELNKEREDRGINQADYVETNFTYNLITLIKYAIIYNYDKDFLKKFKVLSFLLFYRSLPFIRNGGDKKEVFFLGSEILKVFRVLLFCNLYTEPVDYFHDLINYVHKRGIDNDDGIYKKFLSQVFLYLATYNVLGGNVDLSGFLYTNKIMNTLQMQVGALFRHEEVKGQPGVTAKRGDRQKNKWDLAHLCNLQLIHQCGVYLFSVLWSMRRKRLIGEKYFGHEHVEALLKTLQQLLPAVIDQFNDLLEAYTEEQQRRRQTEQQKGQHKNADYRNIIQNIIRRMTDGPVPFNYVIYKNELDWHFFFVILLQLLHTILLIVMELSFLFHHKGNHTTLMSFKRIAQDISTFEQDTLIHFKKDIFYVEHVHDSYSLFLPLSYLFYNVHALTRGTRLMCNETDDSHEEDAVEGLLYSLSFCSSVPLSYFCLRAIFATPFAGCISPGGETEGGISSSQKCDLVEQTSCDQINSSPDRSNESKQRINEETPPTNGHHMDIPKNIILFLSKYVQGKFLLYHSKKNIFLLLLKNIFRECNRRCGEQERVEIAHEEKTVKKKDALVHSVFKFLLNKHIIHFIGKHMDVSIFFKYFIQIFIVHEGKCIGDSLGEKMEVYTHLVRIAEEYIFKRVTCADSEGKHPLLVDDVQRFVSEFGRNYPHNDANCESANRQDGLGADPLDIQLERLLETNGRSIKACTWQKKIQISSQLAVAIFEKIIESFKMAYFFSPLMFAILFFLSSTSFPDECRNVFYADTDLLKILAKNIFIHFSDNGMKYVIFTTSTSYGREETNFLIDLTPFFPSISSLMLEDSHADCLPPSMHSYFKTLRSQYPYPSLLHFLFYVSANGR</sequence>
<dbReference type="AlphaFoldDB" id="A0A0D9QI45"/>
<evidence type="ECO:0000256" key="1">
    <source>
        <dbReference type="SAM" id="MobiDB-lite"/>
    </source>
</evidence>
<evidence type="ECO:0000256" key="2">
    <source>
        <dbReference type="SAM" id="Phobius"/>
    </source>
</evidence>